<evidence type="ECO:0000256" key="4">
    <source>
        <dbReference type="PROSITE-ProRule" id="PRU00322"/>
    </source>
</evidence>
<feature type="domain" description="RanBP2-type" evidence="5">
    <location>
        <begin position="47"/>
        <end position="78"/>
    </location>
</feature>
<gene>
    <name evidence="6" type="ORF">DCAR_014864</name>
</gene>
<dbReference type="Pfam" id="PF00641">
    <property type="entry name" value="Zn_ribbon_RanBP"/>
    <property type="match status" value="1"/>
</dbReference>
<keyword evidence="2 4" id="KW-0863">Zinc-finger</keyword>
<dbReference type="GO" id="GO:0003729">
    <property type="term" value="F:mRNA binding"/>
    <property type="evidence" value="ECO:0007669"/>
    <property type="project" value="TreeGrafter"/>
</dbReference>
<comment type="caution">
    <text evidence="6">The sequence shown here is derived from an EMBL/GenBank/DDBJ whole genome shotgun (WGS) entry which is preliminary data.</text>
</comment>
<sequence>MSSGDWLCGSCQHLNFKKRDSCHRCRFPKFGSEADMASYGINREEVLAGDWYCNVMNCGAHNYASRTNCFRCAASKEDFYGYGAGVMASGGYACENTVPPGWKCGDWICNRLYSDGYVAPERSLSTHTYSSTMATPIKTLSLKELSEKTSTEMLDGTLPRFKTRTWDMASQEDERMKPLAVINLEVKVDCQKLWQLSLVLNRMSKKMRRSFNI</sequence>
<keyword evidence="1" id="KW-0479">Metal-binding</keyword>
<evidence type="ECO:0000256" key="1">
    <source>
        <dbReference type="ARBA" id="ARBA00022723"/>
    </source>
</evidence>
<dbReference type="Gramene" id="KZM97774">
    <property type="protein sequence ID" value="KZM97774"/>
    <property type="gene ID" value="DCAR_014864"/>
</dbReference>
<dbReference type="PANTHER" id="PTHR23111:SF41">
    <property type="entry name" value="ZINC FINGER RAN-BINDING DOMAIN-CONTAINING PROTEIN 2-LIKE"/>
    <property type="match status" value="1"/>
</dbReference>
<proteinExistence type="predicted"/>
<dbReference type="PANTHER" id="PTHR23111">
    <property type="entry name" value="ZINC FINGER PROTEIN"/>
    <property type="match status" value="1"/>
</dbReference>
<protein>
    <recommendedName>
        <fullName evidence="5">RanBP2-type domain-containing protein</fullName>
    </recommendedName>
</protein>
<dbReference type="PROSITE" id="PS50199">
    <property type="entry name" value="ZF_RANBP2_2"/>
    <property type="match status" value="2"/>
</dbReference>
<dbReference type="AlphaFoldDB" id="A0A165WYL6"/>
<feature type="domain" description="RanBP2-type" evidence="5">
    <location>
        <begin position="2"/>
        <end position="31"/>
    </location>
</feature>
<dbReference type="SMART" id="SM00547">
    <property type="entry name" value="ZnF_RBZ"/>
    <property type="match status" value="2"/>
</dbReference>
<dbReference type="GO" id="GO:0008270">
    <property type="term" value="F:zinc ion binding"/>
    <property type="evidence" value="ECO:0007669"/>
    <property type="project" value="UniProtKB-KW"/>
</dbReference>
<evidence type="ECO:0000259" key="5">
    <source>
        <dbReference type="PROSITE" id="PS50199"/>
    </source>
</evidence>
<reference evidence="6" key="1">
    <citation type="journal article" date="2016" name="Nat. Genet.">
        <title>A high-quality carrot genome assembly provides new insights into carotenoid accumulation and asterid genome evolution.</title>
        <authorList>
            <person name="Iorizzo M."/>
            <person name="Ellison S."/>
            <person name="Senalik D."/>
            <person name="Zeng P."/>
            <person name="Satapoomin P."/>
            <person name="Huang J."/>
            <person name="Bowman M."/>
            <person name="Iovene M."/>
            <person name="Sanseverino W."/>
            <person name="Cavagnaro P."/>
            <person name="Yildiz M."/>
            <person name="Macko-Podgorni A."/>
            <person name="Moranska E."/>
            <person name="Grzebelus E."/>
            <person name="Grzebelus D."/>
            <person name="Ashrafi H."/>
            <person name="Zheng Z."/>
            <person name="Cheng S."/>
            <person name="Spooner D."/>
            <person name="Van Deynze A."/>
            <person name="Simon P."/>
        </authorList>
    </citation>
    <scope>NUCLEOTIDE SEQUENCE [LARGE SCALE GENOMIC DNA]</scope>
    <source>
        <tissue evidence="6">Leaf</tissue>
    </source>
</reference>
<organism evidence="6">
    <name type="scientific">Daucus carota subsp. sativus</name>
    <name type="common">Carrot</name>
    <dbReference type="NCBI Taxonomy" id="79200"/>
    <lineage>
        <taxon>Eukaryota</taxon>
        <taxon>Viridiplantae</taxon>
        <taxon>Streptophyta</taxon>
        <taxon>Embryophyta</taxon>
        <taxon>Tracheophyta</taxon>
        <taxon>Spermatophyta</taxon>
        <taxon>Magnoliopsida</taxon>
        <taxon>eudicotyledons</taxon>
        <taxon>Gunneridae</taxon>
        <taxon>Pentapetalae</taxon>
        <taxon>asterids</taxon>
        <taxon>campanulids</taxon>
        <taxon>Apiales</taxon>
        <taxon>Apiaceae</taxon>
        <taxon>Apioideae</taxon>
        <taxon>Scandiceae</taxon>
        <taxon>Daucinae</taxon>
        <taxon>Daucus</taxon>
        <taxon>Daucus sect. Daucus</taxon>
    </lineage>
</organism>
<dbReference type="InterPro" id="IPR001876">
    <property type="entry name" value="Znf_RanBP2"/>
</dbReference>
<dbReference type="EMBL" id="LNRQ01000004">
    <property type="protein sequence ID" value="KZM97774.1"/>
    <property type="molecule type" value="Genomic_DNA"/>
</dbReference>
<evidence type="ECO:0000256" key="2">
    <source>
        <dbReference type="ARBA" id="ARBA00022771"/>
    </source>
</evidence>
<dbReference type="GO" id="GO:0005737">
    <property type="term" value="C:cytoplasm"/>
    <property type="evidence" value="ECO:0007669"/>
    <property type="project" value="TreeGrafter"/>
</dbReference>
<dbReference type="InterPro" id="IPR036443">
    <property type="entry name" value="Znf_RanBP2_sf"/>
</dbReference>
<evidence type="ECO:0000256" key="3">
    <source>
        <dbReference type="ARBA" id="ARBA00022833"/>
    </source>
</evidence>
<name>A0A165WYL6_DAUCS</name>
<dbReference type="PROSITE" id="PS01358">
    <property type="entry name" value="ZF_RANBP2_1"/>
    <property type="match status" value="2"/>
</dbReference>
<dbReference type="Gene3D" id="4.10.1060.10">
    <property type="entry name" value="Zinc finger, RanBP2-type"/>
    <property type="match status" value="2"/>
</dbReference>
<keyword evidence="3" id="KW-0862">Zinc</keyword>
<accession>A0A165WYL6</accession>
<evidence type="ECO:0000313" key="6">
    <source>
        <dbReference type="EMBL" id="KZM97774.1"/>
    </source>
</evidence>
<dbReference type="SUPFAM" id="SSF90209">
    <property type="entry name" value="Ran binding protein zinc finger-like"/>
    <property type="match status" value="2"/>
</dbReference>